<dbReference type="RefSeq" id="WP_013043042.1">
    <property type="nucleotide sequence ID" value="NC_014008.1"/>
</dbReference>
<sequence length="134" mass="15074">MNYTYRILPEYELIVEEVRGEVTIKELAQKTDNLFSDPAYNPMYCGLADYRGAVSRMTKVELYAFADLVNQTNKFGQAKWAVLADDPIVVALSHLFKQRINNAENVSIFSTATAGANFLGKPELLDYVNDEAII</sequence>
<keyword evidence="2" id="KW-1185">Reference proteome</keyword>
<reference evidence="1 2" key="1">
    <citation type="journal article" date="2010" name="Stand. Genomic Sci.">
        <title>Complete genome sequence of Coraliomargarita akajimensis type strain (04OKA010-24).</title>
        <authorList>
            <person name="Mavromatis K."/>
            <person name="Abt B."/>
            <person name="Brambilla E."/>
            <person name="Lapidus A."/>
            <person name="Copeland A."/>
            <person name="Deshpande S."/>
            <person name="Nolan M."/>
            <person name="Lucas S."/>
            <person name="Tice H."/>
            <person name="Cheng J.F."/>
            <person name="Han C."/>
            <person name="Detter J.C."/>
            <person name="Woyke T."/>
            <person name="Goodwin L."/>
            <person name="Pitluck S."/>
            <person name="Held B."/>
            <person name="Brettin T."/>
            <person name="Tapia R."/>
            <person name="Ivanova N."/>
            <person name="Mikhailova N."/>
            <person name="Pati A."/>
            <person name="Liolios K."/>
            <person name="Chen A."/>
            <person name="Palaniappan K."/>
            <person name="Land M."/>
            <person name="Hauser L."/>
            <person name="Chang Y.J."/>
            <person name="Jeffries C.D."/>
            <person name="Rohde M."/>
            <person name="Goker M."/>
            <person name="Bristow J."/>
            <person name="Eisen J.A."/>
            <person name="Markowitz V."/>
            <person name="Hugenholtz P."/>
            <person name="Klenk H.P."/>
            <person name="Kyrpides N.C."/>
        </authorList>
    </citation>
    <scope>NUCLEOTIDE SEQUENCE [LARGE SCALE GENOMIC DNA]</scope>
    <source>
        <strain evidence="2">DSM 45221 / IAM 15411 / JCM 23193 / KCTC 12865</strain>
    </source>
</reference>
<gene>
    <name evidence="1" type="ordered locus">Caka_1300</name>
</gene>
<organism evidence="1 2">
    <name type="scientific">Coraliomargarita akajimensis (strain DSM 45221 / IAM 15411 / JCM 23193 / KCTC 12865 / 04OKA010-24)</name>
    <dbReference type="NCBI Taxonomy" id="583355"/>
    <lineage>
        <taxon>Bacteria</taxon>
        <taxon>Pseudomonadati</taxon>
        <taxon>Verrucomicrobiota</taxon>
        <taxon>Opitutia</taxon>
        <taxon>Puniceicoccales</taxon>
        <taxon>Coraliomargaritaceae</taxon>
        <taxon>Coraliomargarita</taxon>
    </lineage>
</organism>
<dbReference type="EMBL" id="CP001998">
    <property type="protein sequence ID" value="ADE54320.1"/>
    <property type="molecule type" value="Genomic_DNA"/>
</dbReference>
<dbReference type="STRING" id="583355.Caka_1300"/>
<proteinExistence type="predicted"/>
<dbReference type="Proteomes" id="UP000000925">
    <property type="component" value="Chromosome"/>
</dbReference>
<protein>
    <submittedName>
        <fullName evidence="1">Uncharacterized protein</fullName>
    </submittedName>
</protein>
<accession>D5EIS1</accession>
<dbReference type="AlphaFoldDB" id="D5EIS1"/>
<dbReference type="HOGENOM" id="CLU_1892656_0_0_0"/>
<evidence type="ECO:0000313" key="1">
    <source>
        <dbReference type="EMBL" id="ADE54320.1"/>
    </source>
</evidence>
<evidence type="ECO:0000313" key="2">
    <source>
        <dbReference type="Proteomes" id="UP000000925"/>
    </source>
</evidence>
<name>D5EIS1_CORAD</name>
<dbReference type="KEGG" id="caa:Caka_1300"/>